<dbReference type="AlphaFoldDB" id="A0A1J5Q543"/>
<feature type="domain" description="RNA polymerase sigma-70 region 2" evidence="7">
    <location>
        <begin position="53"/>
        <end position="121"/>
    </location>
</feature>
<dbReference type="GO" id="GO:0003677">
    <property type="term" value="F:DNA binding"/>
    <property type="evidence" value="ECO:0007669"/>
    <property type="project" value="UniProtKB-KW"/>
</dbReference>
<dbReference type="Gene3D" id="1.10.1740.10">
    <property type="match status" value="1"/>
</dbReference>
<keyword evidence="3" id="KW-0731">Sigma factor</keyword>
<evidence type="ECO:0000256" key="5">
    <source>
        <dbReference type="ARBA" id="ARBA00023163"/>
    </source>
</evidence>
<organism evidence="9">
    <name type="scientific">mine drainage metagenome</name>
    <dbReference type="NCBI Taxonomy" id="410659"/>
    <lineage>
        <taxon>unclassified sequences</taxon>
        <taxon>metagenomes</taxon>
        <taxon>ecological metagenomes</taxon>
    </lineage>
</organism>
<evidence type="ECO:0000256" key="6">
    <source>
        <dbReference type="SAM" id="MobiDB-lite"/>
    </source>
</evidence>
<protein>
    <submittedName>
        <fullName evidence="9">ECF RNA polymerase sigma factor SigG</fullName>
    </submittedName>
</protein>
<name>A0A1J5Q543_9ZZZZ</name>
<dbReference type="InterPro" id="IPR039425">
    <property type="entry name" value="RNA_pol_sigma-70-like"/>
</dbReference>
<dbReference type="GO" id="GO:0016987">
    <property type="term" value="F:sigma factor activity"/>
    <property type="evidence" value="ECO:0007669"/>
    <property type="project" value="UniProtKB-KW"/>
</dbReference>
<dbReference type="InterPro" id="IPR036388">
    <property type="entry name" value="WH-like_DNA-bd_sf"/>
</dbReference>
<proteinExistence type="inferred from homology"/>
<keyword evidence="5" id="KW-0804">Transcription</keyword>
<dbReference type="InterPro" id="IPR013325">
    <property type="entry name" value="RNA_pol_sigma_r2"/>
</dbReference>
<dbReference type="GO" id="GO:0006352">
    <property type="term" value="P:DNA-templated transcription initiation"/>
    <property type="evidence" value="ECO:0007669"/>
    <property type="project" value="InterPro"/>
</dbReference>
<dbReference type="Gene3D" id="1.10.10.10">
    <property type="entry name" value="Winged helix-like DNA-binding domain superfamily/Winged helix DNA-binding domain"/>
    <property type="match status" value="1"/>
</dbReference>
<dbReference type="InterPro" id="IPR014284">
    <property type="entry name" value="RNA_pol_sigma-70_dom"/>
</dbReference>
<feature type="domain" description="RNA polymerase sigma factor 70 region 4 type 2" evidence="8">
    <location>
        <begin position="157"/>
        <end position="205"/>
    </location>
</feature>
<dbReference type="PANTHER" id="PTHR43133">
    <property type="entry name" value="RNA POLYMERASE ECF-TYPE SIGMA FACTO"/>
    <property type="match status" value="1"/>
</dbReference>
<evidence type="ECO:0000259" key="7">
    <source>
        <dbReference type="Pfam" id="PF04542"/>
    </source>
</evidence>
<evidence type="ECO:0000259" key="8">
    <source>
        <dbReference type="Pfam" id="PF08281"/>
    </source>
</evidence>
<evidence type="ECO:0000313" key="9">
    <source>
        <dbReference type="EMBL" id="OIQ78817.1"/>
    </source>
</evidence>
<dbReference type="SUPFAM" id="SSF88659">
    <property type="entry name" value="Sigma3 and sigma4 domains of RNA polymerase sigma factors"/>
    <property type="match status" value="1"/>
</dbReference>
<dbReference type="SUPFAM" id="SSF88946">
    <property type="entry name" value="Sigma2 domain of RNA polymerase sigma factors"/>
    <property type="match status" value="1"/>
</dbReference>
<evidence type="ECO:0000256" key="4">
    <source>
        <dbReference type="ARBA" id="ARBA00023125"/>
    </source>
</evidence>
<gene>
    <name evidence="9" type="primary">sigG_3</name>
    <name evidence="9" type="ORF">GALL_394670</name>
</gene>
<dbReference type="Pfam" id="PF08281">
    <property type="entry name" value="Sigma70_r4_2"/>
    <property type="match status" value="1"/>
</dbReference>
<dbReference type="NCBIfam" id="TIGR02937">
    <property type="entry name" value="sigma70-ECF"/>
    <property type="match status" value="1"/>
</dbReference>
<dbReference type="InterPro" id="IPR007627">
    <property type="entry name" value="RNA_pol_sigma70_r2"/>
</dbReference>
<dbReference type="Pfam" id="PF04542">
    <property type="entry name" value="Sigma70_r2"/>
    <property type="match status" value="1"/>
</dbReference>
<dbReference type="PANTHER" id="PTHR43133:SF8">
    <property type="entry name" value="RNA POLYMERASE SIGMA FACTOR HI_1459-RELATED"/>
    <property type="match status" value="1"/>
</dbReference>
<comment type="similarity">
    <text evidence="1">Belongs to the sigma-70 factor family. ECF subfamily.</text>
</comment>
<evidence type="ECO:0000256" key="2">
    <source>
        <dbReference type="ARBA" id="ARBA00023015"/>
    </source>
</evidence>
<dbReference type="InterPro" id="IPR013249">
    <property type="entry name" value="RNA_pol_sigma70_r4_t2"/>
</dbReference>
<reference evidence="9" key="1">
    <citation type="submission" date="2016-10" db="EMBL/GenBank/DDBJ databases">
        <title>Sequence of Gallionella enrichment culture.</title>
        <authorList>
            <person name="Poehlein A."/>
            <person name="Muehling M."/>
            <person name="Daniel R."/>
        </authorList>
    </citation>
    <scope>NUCLEOTIDE SEQUENCE</scope>
</reference>
<accession>A0A1J5Q543</accession>
<dbReference type="InterPro" id="IPR013324">
    <property type="entry name" value="RNA_pol_sigma_r3/r4-like"/>
</dbReference>
<evidence type="ECO:0000256" key="3">
    <source>
        <dbReference type="ARBA" id="ARBA00023082"/>
    </source>
</evidence>
<sequence>MSDMSPPRDNCPAQAYYPLERHGDVHAHGSLEQQVSNEATPTTAWTVGDLGAFYTTHRSDIHAHAVRLLKDSNRANDVVQDVFLKFVLAAPELDSNEHALAYLHRSVENQCKDIFRAEGRRPNLVVLDDATAEIEATWATTDPDVADAMEAAADAAIIRQALAMLPTTQRQALLMWEVEAAGTAEIAAALGIEEKNVRHTVSRARSNFRNILTNWVIDEERGLTALDLLSSTYKKAAANAKTAGKIALSLVILISAFLGFNSLSTADVNKSHSVLAAAISPSATPTTTPTTTSTPTTAPTTSAAATTKATTKPKPVAKPVAKPVDTGISVAHYQQMIASSQATIEATLARMAPLRWPGLDANGVPQGFTVNDGSALSGTAVINQDFPVLTLQATVVSESDLMTLAGSTNVLLDQKITFDGLGVSKYEVDPSVRIHGSWVSLRIANQNTKIETLADGTTLITAWILIDTTDKTGNSMAMPGYGTDATRRPAVITIRIHTSKTGQPIYGEAVQVLDPLKGVN</sequence>
<keyword evidence="4" id="KW-0238">DNA-binding</keyword>
<comment type="caution">
    <text evidence="9">The sequence shown here is derived from an EMBL/GenBank/DDBJ whole genome shotgun (WGS) entry which is preliminary data.</text>
</comment>
<feature type="region of interest" description="Disordered" evidence="6">
    <location>
        <begin position="282"/>
        <end position="320"/>
    </location>
</feature>
<evidence type="ECO:0000256" key="1">
    <source>
        <dbReference type="ARBA" id="ARBA00010641"/>
    </source>
</evidence>
<keyword evidence="2" id="KW-0805">Transcription regulation</keyword>
<dbReference type="EMBL" id="MLJW01001328">
    <property type="protein sequence ID" value="OIQ78817.1"/>
    <property type="molecule type" value="Genomic_DNA"/>
</dbReference>